<name>A0A4P6HQH3_9BACT</name>
<protein>
    <submittedName>
        <fullName evidence="1">Uncharacterized protein</fullName>
    </submittedName>
</protein>
<dbReference type="AlphaFoldDB" id="A0A4P6HQH3"/>
<organism evidence="1 2">
    <name type="scientific">Solidesulfovibrio carbinolicus</name>
    <dbReference type="NCBI Taxonomy" id="296842"/>
    <lineage>
        <taxon>Bacteria</taxon>
        <taxon>Pseudomonadati</taxon>
        <taxon>Thermodesulfobacteriota</taxon>
        <taxon>Desulfovibrionia</taxon>
        <taxon>Desulfovibrionales</taxon>
        <taxon>Desulfovibrionaceae</taxon>
        <taxon>Solidesulfovibrio</taxon>
    </lineage>
</organism>
<accession>A0A4P6HQH3</accession>
<dbReference type="KEGG" id="dcb:C3Y92_19980"/>
<evidence type="ECO:0000313" key="2">
    <source>
        <dbReference type="Proteomes" id="UP000293296"/>
    </source>
</evidence>
<keyword evidence="2" id="KW-1185">Reference proteome</keyword>
<geneLocation type="plasmid" evidence="2">
    <name>pdcar1</name>
</geneLocation>
<evidence type="ECO:0000313" key="1">
    <source>
        <dbReference type="EMBL" id="QAZ69573.1"/>
    </source>
</evidence>
<gene>
    <name evidence="1" type="ORF">C3Y92_19980</name>
</gene>
<reference evidence="1 2" key="1">
    <citation type="submission" date="2018-02" db="EMBL/GenBank/DDBJ databases">
        <title>Genome sequence of Desulfovibrio carbinolicus DSM 3852.</title>
        <authorList>
            <person name="Wilbanks E."/>
            <person name="Skennerton C.T."/>
            <person name="Orphan V.J."/>
        </authorList>
    </citation>
    <scope>NUCLEOTIDE SEQUENCE [LARGE SCALE GENOMIC DNA]</scope>
    <source>
        <strain evidence="1 2">DSM 3852</strain>
        <plasmid evidence="2">pdcar1</plasmid>
    </source>
</reference>
<dbReference type="EMBL" id="CP026539">
    <property type="protein sequence ID" value="QAZ69573.1"/>
    <property type="molecule type" value="Genomic_DNA"/>
</dbReference>
<dbReference type="Proteomes" id="UP000293296">
    <property type="component" value="Plasmid pDCAR1"/>
</dbReference>
<proteinExistence type="predicted"/>
<keyword evidence="1" id="KW-0614">Plasmid</keyword>
<sequence length="98" mass="11124">MAETLGVELDRAILPSLSYKPEFASKGYFDTESVFKRLGFTEVHALDYSDFEGADIIHDLNSPDVPKDLVQQFDVVIDHGLLNTFFISQMRFMPSFNS</sequence>